<dbReference type="PANTHER" id="PTHR36834">
    <property type="entry name" value="MEMBRANE PROTEIN-RELATED"/>
    <property type="match status" value="1"/>
</dbReference>
<keyword evidence="1" id="KW-0812">Transmembrane</keyword>
<protein>
    <submittedName>
        <fullName evidence="3">Teicoplanin resistance protein VanZ</fullName>
    </submittedName>
</protein>
<feature type="transmembrane region" description="Helical" evidence="1">
    <location>
        <begin position="6"/>
        <end position="28"/>
    </location>
</feature>
<gene>
    <name evidence="3" type="ORF">BS101_10365</name>
</gene>
<dbReference type="OrthoDB" id="9805025at2"/>
<dbReference type="Pfam" id="PF04892">
    <property type="entry name" value="VanZ"/>
    <property type="match status" value="1"/>
</dbReference>
<accession>A0A1L5F802</accession>
<name>A0A1L5F802_CLOKL</name>
<evidence type="ECO:0000313" key="3">
    <source>
        <dbReference type="EMBL" id="APM39119.1"/>
    </source>
</evidence>
<evidence type="ECO:0000259" key="2">
    <source>
        <dbReference type="Pfam" id="PF04892"/>
    </source>
</evidence>
<feature type="transmembrane region" description="Helical" evidence="1">
    <location>
        <begin position="190"/>
        <end position="213"/>
    </location>
</feature>
<keyword evidence="1" id="KW-1133">Transmembrane helix</keyword>
<feature type="transmembrane region" description="Helical" evidence="1">
    <location>
        <begin position="40"/>
        <end position="66"/>
    </location>
</feature>
<dbReference type="InterPro" id="IPR006976">
    <property type="entry name" value="VanZ-like"/>
</dbReference>
<dbReference type="InterPro" id="IPR053150">
    <property type="entry name" value="Teicoplanin_resist-assoc"/>
</dbReference>
<dbReference type="PANTHER" id="PTHR36834:SF2">
    <property type="entry name" value="MEMBRANE PROTEIN"/>
    <property type="match status" value="1"/>
</dbReference>
<dbReference type="AlphaFoldDB" id="A0A1L5F802"/>
<evidence type="ECO:0000256" key="1">
    <source>
        <dbReference type="SAM" id="Phobius"/>
    </source>
</evidence>
<feature type="domain" description="VanZ-like" evidence="2">
    <location>
        <begin position="49"/>
        <end position="170"/>
    </location>
</feature>
<dbReference type="Proteomes" id="UP000184604">
    <property type="component" value="Chromosome"/>
</dbReference>
<reference evidence="3 4" key="1">
    <citation type="submission" date="2016-12" db="EMBL/GenBank/DDBJ databases">
        <title>Complete genome sequence of Clostridium kluyveri JZZ isolated from the pit mud of a Chinese flavor liquor-making factory.</title>
        <authorList>
            <person name="Wang Y."/>
        </authorList>
    </citation>
    <scope>NUCLEOTIDE SEQUENCE [LARGE SCALE GENOMIC DNA]</scope>
    <source>
        <strain evidence="3 4">JZZ</strain>
    </source>
</reference>
<sequence length="218" mass="25745">MFITTIKALVYEYLCVIFFCVIFQIIMIKEEHKNGHRYSLNHFVWVYIFYIYITLVLICTGIGTIYEFTRYTKLHETISILTQFNLIPFNSISGGIMTHFANIIMFMPLGFLLPFIWRQFKSPWKVIGTALLFSMMIELSQLLNMRSTDIDDLIMNTIGAFLGWTIYSLFKKLFKDNHEKQFHNLDKATLSFLAHYEACFYLILSFAGVFFLYNPLLF</sequence>
<feature type="transmembrane region" description="Helical" evidence="1">
    <location>
        <begin position="153"/>
        <end position="170"/>
    </location>
</feature>
<dbReference type="RefSeq" id="WP_073538756.1">
    <property type="nucleotide sequence ID" value="NZ_CP018335.1"/>
</dbReference>
<organism evidence="3 4">
    <name type="scientific">Clostridium kluyveri</name>
    <dbReference type="NCBI Taxonomy" id="1534"/>
    <lineage>
        <taxon>Bacteria</taxon>
        <taxon>Bacillati</taxon>
        <taxon>Bacillota</taxon>
        <taxon>Clostridia</taxon>
        <taxon>Eubacteriales</taxon>
        <taxon>Clostridiaceae</taxon>
        <taxon>Clostridium</taxon>
    </lineage>
</organism>
<evidence type="ECO:0000313" key="4">
    <source>
        <dbReference type="Proteomes" id="UP000184604"/>
    </source>
</evidence>
<feature type="transmembrane region" description="Helical" evidence="1">
    <location>
        <begin position="96"/>
        <end position="117"/>
    </location>
</feature>
<dbReference type="EMBL" id="CP018335">
    <property type="protein sequence ID" value="APM39119.1"/>
    <property type="molecule type" value="Genomic_DNA"/>
</dbReference>
<proteinExistence type="predicted"/>
<keyword evidence="1" id="KW-0472">Membrane</keyword>